<name>A0A8I6S5V9_CIMLE</name>
<dbReference type="PANTHER" id="PTHR11963:SF16">
    <property type="entry name" value="CYTOSOL AMINOPEPTIDASE"/>
    <property type="match status" value="1"/>
</dbReference>
<comment type="function">
    <text evidence="12">Cytosolic metallopeptidase that catalyzes the removal of unsubstituted N-terminal hydrophobic amino acids from various peptides. The presence of Zn(2+) ions is essential for the peptidase activity, and the association with other cofactors can modulate the substrate spectificity of the enzyme. For instance, in the presence of Mn(2+), it displays a specific Cys-Gly hydrolyzing activity of Cys-Gly-S-conjugates. Involved in the metabolism of glutathione and in the degradation of glutathione S-conjugates, which may play a role in the control of the cell redox status.</text>
</comment>
<dbReference type="OrthoDB" id="412814at2759"/>
<dbReference type="KEGG" id="clec:106672402"/>
<dbReference type="InterPro" id="IPR011356">
    <property type="entry name" value="Leucine_aapep/pepB"/>
</dbReference>
<accession>A0A8I6S5V9</accession>
<dbReference type="PANTHER" id="PTHR11963">
    <property type="entry name" value="LEUCINE AMINOPEPTIDASE-RELATED"/>
    <property type="match status" value="1"/>
</dbReference>
<evidence type="ECO:0000256" key="4">
    <source>
        <dbReference type="ARBA" id="ARBA00022670"/>
    </source>
</evidence>
<evidence type="ECO:0000256" key="10">
    <source>
        <dbReference type="ARBA" id="ARBA00030997"/>
    </source>
</evidence>
<evidence type="ECO:0000256" key="14">
    <source>
        <dbReference type="ARBA" id="ARBA00049107"/>
    </source>
</evidence>
<dbReference type="EnsemblMetazoa" id="XM_014403798.1">
    <property type="protein sequence ID" value="XP_014259284.1"/>
    <property type="gene ID" value="LOC106672402"/>
</dbReference>
<dbReference type="AlphaFoldDB" id="A0A8I6S5V9"/>
<keyword evidence="5" id="KW-0378">Hydrolase</keyword>
<evidence type="ECO:0000256" key="8">
    <source>
        <dbReference type="ARBA" id="ARBA00029605"/>
    </source>
</evidence>
<feature type="domain" description="Cytosol aminopeptidase" evidence="15">
    <location>
        <begin position="191"/>
        <end position="501"/>
    </location>
</feature>
<evidence type="ECO:0000256" key="13">
    <source>
        <dbReference type="ARBA" id="ARBA00047881"/>
    </source>
</evidence>
<sequence length="518" mass="56316">MLRSKVSFATKFFNRRYSSIPEECQSEKRSGLVIGIYQDCNGKQMLTNSGEAYDNDYGGRIKYIMERFKLSEGKAKLLHNISDQFSATAVASLGEPSKTYSETENLDQCKESIRVAAAAGARALQDSGIEKIFVEAFRNAGAAAEGALLATWRYQDLKQKNRQKTECTIDFFNPSADEEWNRGYAKAECQNIARMLAEKPANIKTPMGFSQSAVEILCPCGVSVEIKDRDWMDDKQMIPALAVARGSCHAPLFLELSYCGGSEDDKPVILIGKGMTFDSGGLCLRPCEGMGEHRADVAGGAAIVGIMKALAVLNLPINVNGLIPLMENMPGGAAVKPGDVVLTKTGRSIKIENPAYAGRVTLSSALIHAASFSPCLVINIATLTSGETMAMGSVASPTFSTSDVVWRELKKAAAETGDRVWRMPFWDHFTKNVTELPTVDVDNVGLERGAPLCKAAAFLLEFAPKVDFAYIDISGTGREAEDCPIYYRKGLMTGRPVRTIVQFLSQMACPQDIHSSPC</sequence>
<evidence type="ECO:0000256" key="1">
    <source>
        <dbReference type="ARBA" id="ARBA00009528"/>
    </source>
</evidence>
<evidence type="ECO:0000256" key="12">
    <source>
        <dbReference type="ARBA" id="ARBA00045966"/>
    </source>
</evidence>
<evidence type="ECO:0000256" key="6">
    <source>
        <dbReference type="ARBA" id="ARBA00023511"/>
    </source>
</evidence>
<evidence type="ECO:0000256" key="11">
    <source>
        <dbReference type="ARBA" id="ARBA00031564"/>
    </source>
</evidence>
<dbReference type="GO" id="GO:0030145">
    <property type="term" value="F:manganese ion binding"/>
    <property type="evidence" value="ECO:0007669"/>
    <property type="project" value="InterPro"/>
</dbReference>
<reference evidence="17" key="1">
    <citation type="submission" date="2022-01" db="UniProtKB">
        <authorList>
            <consortium name="EnsemblMetazoa"/>
        </authorList>
    </citation>
    <scope>IDENTIFICATION</scope>
</reference>
<dbReference type="Pfam" id="PF02789">
    <property type="entry name" value="Peptidase_M17_N"/>
    <property type="match status" value="1"/>
</dbReference>
<dbReference type="SUPFAM" id="SSF52949">
    <property type="entry name" value="Macro domain-like"/>
    <property type="match status" value="1"/>
</dbReference>
<dbReference type="SUPFAM" id="SSF53187">
    <property type="entry name" value="Zn-dependent exopeptidases"/>
    <property type="match status" value="1"/>
</dbReference>
<evidence type="ECO:0000313" key="18">
    <source>
        <dbReference type="Proteomes" id="UP000494040"/>
    </source>
</evidence>
<evidence type="ECO:0000256" key="2">
    <source>
        <dbReference type="ARBA" id="ARBA00014190"/>
    </source>
</evidence>
<dbReference type="GO" id="GO:0005737">
    <property type="term" value="C:cytoplasm"/>
    <property type="evidence" value="ECO:0007669"/>
    <property type="project" value="InterPro"/>
</dbReference>
<evidence type="ECO:0000256" key="7">
    <source>
        <dbReference type="ARBA" id="ARBA00023625"/>
    </source>
</evidence>
<evidence type="ECO:0000256" key="5">
    <source>
        <dbReference type="ARBA" id="ARBA00022801"/>
    </source>
</evidence>
<dbReference type="InterPro" id="IPR000819">
    <property type="entry name" value="Peptidase_M17_C"/>
</dbReference>
<dbReference type="GO" id="GO:0070006">
    <property type="term" value="F:metalloaminopeptidase activity"/>
    <property type="evidence" value="ECO:0007669"/>
    <property type="project" value="InterPro"/>
</dbReference>
<comment type="similarity">
    <text evidence="1">Belongs to the peptidase M17 family.</text>
</comment>
<dbReference type="InterPro" id="IPR043472">
    <property type="entry name" value="Macro_dom-like"/>
</dbReference>
<dbReference type="Gene3D" id="3.40.630.10">
    <property type="entry name" value="Zn peptidases"/>
    <property type="match status" value="1"/>
</dbReference>
<evidence type="ECO:0000313" key="17">
    <source>
        <dbReference type="EnsemblMetazoa" id="XP_014259284.1"/>
    </source>
</evidence>
<dbReference type="GO" id="GO:0006508">
    <property type="term" value="P:proteolysis"/>
    <property type="evidence" value="ECO:0007669"/>
    <property type="project" value="UniProtKB-KW"/>
</dbReference>
<keyword evidence="4" id="KW-0645">Protease</keyword>
<evidence type="ECO:0000256" key="3">
    <source>
        <dbReference type="ARBA" id="ARBA00022438"/>
    </source>
</evidence>
<proteinExistence type="inferred from homology"/>
<dbReference type="Pfam" id="PF00883">
    <property type="entry name" value="Peptidase_M17"/>
    <property type="match status" value="1"/>
</dbReference>
<comment type="catalytic activity">
    <reaction evidence="14">
        <text>L-cysteinylglycine + H2O = L-cysteine + glycine</text>
        <dbReference type="Rhea" id="RHEA:28783"/>
        <dbReference type="ChEBI" id="CHEBI:15377"/>
        <dbReference type="ChEBI" id="CHEBI:35235"/>
        <dbReference type="ChEBI" id="CHEBI:57305"/>
        <dbReference type="ChEBI" id="CHEBI:61694"/>
    </reaction>
    <physiologicalReaction direction="left-to-right" evidence="14">
        <dbReference type="Rhea" id="RHEA:28784"/>
    </physiologicalReaction>
</comment>
<keyword evidence="18" id="KW-1185">Reference proteome</keyword>
<feature type="domain" description="Peptidase M17 leucyl aminopeptidase N-terminal" evidence="16">
    <location>
        <begin position="33"/>
        <end position="160"/>
    </location>
</feature>
<dbReference type="EC" id="3.4.13.23" evidence="7"/>
<protein>
    <recommendedName>
        <fullName evidence="2">Cytosol aminopeptidase</fullName>
        <ecNumber evidence="7">3.4.13.23</ecNumber>
    </recommendedName>
    <alternativeName>
        <fullName evidence="10">Cysteinylglycine-S-conjugate dipeptidase</fullName>
    </alternativeName>
    <alternativeName>
        <fullName evidence="11">Leucine aminopeptidase 3</fullName>
    </alternativeName>
    <alternativeName>
        <fullName evidence="9">Proline aminopeptidase</fullName>
    </alternativeName>
    <alternativeName>
        <fullName evidence="8">Prolyl aminopeptidase</fullName>
    </alternativeName>
</protein>
<evidence type="ECO:0000259" key="16">
    <source>
        <dbReference type="Pfam" id="PF02789"/>
    </source>
</evidence>
<dbReference type="CDD" id="cd00433">
    <property type="entry name" value="Peptidase_M17"/>
    <property type="match status" value="1"/>
</dbReference>
<dbReference type="Proteomes" id="UP000494040">
    <property type="component" value="Unassembled WGS sequence"/>
</dbReference>
<comment type="catalytic activity">
    <reaction evidence="13">
        <text>S-benzyl-L-cysteinylglycine + H2O = S-benzyl-L-cysteine + glycine</text>
        <dbReference type="Rhea" id="RHEA:62568"/>
        <dbReference type="ChEBI" id="CHEBI:15377"/>
        <dbReference type="ChEBI" id="CHEBI:57305"/>
        <dbReference type="ChEBI" id="CHEBI:145802"/>
        <dbReference type="ChEBI" id="CHEBI:145803"/>
    </reaction>
    <physiologicalReaction direction="left-to-right" evidence="13">
        <dbReference type="Rhea" id="RHEA:62569"/>
    </physiologicalReaction>
</comment>
<dbReference type="Gene3D" id="3.40.220.10">
    <property type="entry name" value="Leucine Aminopeptidase, subunit E, domain 1"/>
    <property type="match status" value="1"/>
</dbReference>
<keyword evidence="3" id="KW-0031">Aminopeptidase</keyword>
<organism evidence="17 18">
    <name type="scientific">Cimex lectularius</name>
    <name type="common">Bed bug</name>
    <name type="synonym">Acanthia lectularia</name>
    <dbReference type="NCBI Taxonomy" id="79782"/>
    <lineage>
        <taxon>Eukaryota</taxon>
        <taxon>Metazoa</taxon>
        <taxon>Ecdysozoa</taxon>
        <taxon>Arthropoda</taxon>
        <taxon>Hexapoda</taxon>
        <taxon>Insecta</taxon>
        <taxon>Pterygota</taxon>
        <taxon>Neoptera</taxon>
        <taxon>Paraneoptera</taxon>
        <taxon>Hemiptera</taxon>
        <taxon>Heteroptera</taxon>
        <taxon>Panheteroptera</taxon>
        <taxon>Cimicomorpha</taxon>
        <taxon>Cimicidae</taxon>
        <taxon>Cimex</taxon>
    </lineage>
</organism>
<evidence type="ECO:0000259" key="15">
    <source>
        <dbReference type="Pfam" id="PF00883"/>
    </source>
</evidence>
<dbReference type="PRINTS" id="PR00481">
    <property type="entry name" value="LAMNOPPTDASE"/>
</dbReference>
<comment type="catalytic activity">
    <reaction evidence="6">
        <text>an S-substituted L-cysteinylglycine + H2O = an S-substituted L-cysteine + glycine</text>
        <dbReference type="Rhea" id="RHEA:60444"/>
        <dbReference type="ChEBI" id="CHEBI:15377"/>
        <dbReference type="ChEBI" id="CHEBI:57305"/>
        <dbReference type="ChEBI" id="CHEBI:58717"/>
        <dbReference type="ChEBI" id="CHEBI:143103"/>
        <dbReference type="EC" id="3.4.13.23"/>
    </reaction>
    <physiologicalReaction direction="left-to-right" evidence="6">
        <dbReference type="Rhea" id="RHEA:60445"/>
    </physiologicalReaction>
</comment>
<evidence type="ECO:0000256" key="9">
    <source>
        <dbReference type="ARBA" id="ARBA00030930"/>
    </source>
</evidence>
<dbReference type="InterPro" id="IPR008283">
    <property type="entry name" value="Peptidase_M17_N"/>
</dbReference>
<dbReference type="RefSeq" id="XP_014259284.1">
    <property type="nucleotide sequence ID" value="XM_014403798.1"/>
</dbReference>
<dbReference type="GeneID" id="106672402"/>